<reference evidence="1" key="1">
    <citation type="submission" date="2018-03" db="EMBL/GenBank/DDBJ databases">
        <authorList>
            <consortium name="Urmite Genomes"/>
        </authorList>
    </citation>
    <scope>NUCLEOTIDE SEQUENCE [LARGE SCALE GENOMIC DNA]</scope>
    <source>
        <strain evidence="1">IHUMI-27.7</strain>
    </source>
</reference>
<evidence type="ECO:0000313" key="1">
    <source>
        <dbReference type="EMBL" id="SPN79826.1"/>
    </source>
</evidence>
<dbReference type="Proteomes" id="UP000273054">
    <property type="component" value="Segment"/>
</dbReference>
<organism evidence="1">
    <name type="scientific">Brazilian cedratvirus IHUMI</name>
    <dbReference type="NCBI Taxonomy" id="2126980"/>
    <lineage>
        <taxon>Viruses</taxon>
        <taxon>Pithoviruses</taxon>
        <taxon>Orthocedratvirinae</taxon>
        <taxon>Alphacedratvirus</taxon>
        <taxon>Alphacedratvirus brasiliense</taxon>
    </lineage>
</organism>
<accession>A0A2R8FFX2</accession>
<name>A0A2R8FFX2_9VIRU</name>
<protein>
    <submittedName>
        <fullName evidence="1">Ankyrin repeat-containing protein</fullName>
    </submittedName>
</protein>
<sequence length="176" mass="20577">MLLLYAWNTKRKYTSISERINQRVICNIPILQIIQSIYQVIFSYSGGYNYNNAQICLEFKSTLPRVSLAAYLDQLLAEGKDIEFAPSLGMFEVAYQEELLNLLNYNRVYIPEDICGRSSRDGKLKVLQWARRENYLWDDQVCRNAAEGGHLEILKWLYCVGWFHEREILCKSNAFA</sequence>
<proteinExistence type="predicted"/>
<keyword evidence="2" id="KW-1185">Reference proteome</keyword>
<gene>
    <name evidence="1" type="ORF">BRZCDTV_520</name>
</gene>
<dbReference type="EMBL" id="LT994651">
    <property type="protein sequence ID" value="SPN79826.1"/>
    <property type="molecule type" value="Genomic_DNA"/>
</dbReference>
<evidence type="ECO:0000313" key="2">
    <source>
        <dbReference type="Proteomes" id="UP000273054"/>
    </source>
</evidence>